<gene>
    <name evidence="8" type="primary">hemK</name>
    <name evidence="5" type="synonym">prmC</name>
    <name evidence="8" type="ORF">NCTC11297_01427</name>
</gene>
<comment type="catalytic activity">
    <reaction evidence="4 5">
        <text>L-glutaminyl-[peptide chain release factor] + S-adenosyl-L-methionine = N(5)-methyl-L-glutaminyl-[peptide chain release factor] + S-adenosyl-L-homocysteine + H(+)</text>
        <dbReference type="Rhea" id="RHEA:42896"/>
        <dbReference type="Rhea" id="RHEA-COMP:10271"/>
        <dbReference type="Rhea" id="RHEA-COMP:10272"/>
        <dbReference type="ChEBI" id="CHEBI:15378"/>
        <dbReference type="ChEBI" id="CHEBI:30011"/>
        <dbReference type="ChEBI" id="CHEBI:57856"/>
        <dbReference type="ChEBI" id="CHEBI:59789"/>
        <dbReference type="ChEBI" id="CHEBI:61891"/>
        <dbReference type="EC" id="2.1.1.297"/>
    </reaction>
</comment>
<dbReference type="RefSeq" id="WP_115249595.1">
    <property type="nucleotide sequence ID" value="NZ_UGSP01000001.1"/>
</dbReference>
<dbReference type="CDD" id="cd02440">
    <property type="entry name" value="AdoMet_MTases"/>
    <property type="match status" value="1"/>
</dbReference>
<name>A0A379ARR7_AVIAV</name>
<dbReference type="EMBL" id="UGSP01000001">
    <property type="protein sequence ID" value="SUB24386.1"/>
    <property type="molecule type" value="Genomic_DNA"/>
</dbReference>
<dbReference type="GO" id="GO:0102559">
    <property type="term" value="F:peptide chain release factor N(5)-glutamine methyltransferase activity"/>
    <property type="evidence" value="ECO:0007669"/>
    <property type="project" value="UniProtKB-EC"/>
</dbReference>
<feature type="binding site" evidence="5">
    <location>
        <position position="204"/>
    </location>
    <ligand>
        <name>S-adenosyl-L-methionine</name>
        <dbReference type="ChEBI" id="CHEBI:59789"/>
    </ligand>
</feature>
<keyword evidence="9" id="KW-1185">Reference proteome</keyword>
<evidence type="ECO:0000256" key="4">
    <source>
        <dbReference type="ARBA" id="ARBA00048391"/>
    </source>
</evidence>
<dbReference type="PROSITE" id="PS00092">
    <property type="entry name" value="N6_MTASE"/>
    <property type="match status" value="1"/>
</dbReference>
<dbReference type="NCBIfam" id="TIGR00536">
    <property type="entry name" value="hemK_fam"/>
    <property type="match status" value="1"/>
</dbReference>
<protein>
    <recommendedName>
        <fullName evidence="5">Release factor glutamine methyltransferase</fullName>
        <shortName evidence="5">RF MTase</shortName>
        <ecNumber evidence="5">2.1.1.297</ecNumber>
    </recommendedName>
    <alternativeName>
        <fullName evidence="5">N5-glutamine methyltransferase PrmC</fullName>
    </alternativeName>
    <alternativeName>
        <fullName evidence="5">Protein-(glutamine-N5) MTase PrmC</fullName>
    </alternativeName>
    <alternativeName>
        <fullName evidence="5">Protein-glutamine N-methyltransferase PrmC</fullName>
    </alternativeName>
</protein>
<proteinExistence type="inferred from homology"/>
<evidence type="ECO:0000259" key="7">
    <source>
        <dbReference type="Pfam" id="PF17827"/>
    </source>
</evidence>
<dbReference type="Pfam" id="PF17827">
    <property type="entry name" value="PrmC_N"/>
    <property type="match status" value="1"/>
</dbReference>
<evidence type="ECO:0000313" key="9">
    <source>
        <dbReference type="Proteomes" id="UP000255098"/>
    </source>
</evidence>
<dbReference type="InterPro" id="IPR019874">
    <property type="entry name" value="RF_methyltr_PrmC"/>
</dbReference>
<feature type="binding site" evidence="5">
    <location>
        <begin position="131"/>
        <end position="135"/>
    </location>
    <ligand>
        <name>S-adenosyl-L-methionine</name>
        <dbReference type="ChEBI" id="CHEBI:59789"/>
    </ligand>
</feature>
<feature type="binding site" evidence="5">
    <location>
        <position position="161"/>
    </location>
    <ligand>
        <name>S-adenosyl-L-methionine</name>
        <dbReference type="ChEBI" id="CHEBI:59789"/>
    </ligand>
</feature>
<dbReference type="GeneID" id="300133628"/>
<feature type="binding site" evidence="5">
    <location>
        <position position="189"/>
    </location>
    <ligand>
        <name>S-adenosyl-L-methionine</name>
        <dbReference type="ChEBI" id="CHEBI:59789"/>
    </ligand>
</feature>
<dbReference type="HAMAP" id="MF_02126">
    <property type="entry name" value="RF_methyltr_PrmC"/>
    <property type="match status" value="1"/>
</dbReference>
<evidence type="ECO:0000256" key="3">
    <source>
        <dbReference type="ARBA" id="ARBA00022691"/>
    </source>
</evidence>
<dbReference type="Gene3D" id="3.40.50.150">
    <property type="entry name" value="Vaccinia Virus protein VP39"/>
    <property type="match status" value="1"/>
</dbReference>
<dbReference type="InterPro" id="IPR002052">
    <property type="entry name" value="DNA_methylase_N6_adenine_CS"/>
</dbReference>
<dbReference type="PANTHER" id="PTHR18895:SF74">
    <property type="entry name" value="MTRF1L RELEASE FACTOR GLUTAMINE METHYLTRANSFERASE"/>
    <property type="match status" value="1"/>
</dbReference>
<keyword evidence="1 5" id="KW-0489">Methyltransferase</keyword>
<dbReference type="AlphaFoldDB" id="A0A379ARR7"/>
<comment type="function">
    <text evidence="5">Methylates the class 1 translation termination release factors RF1/PrfA and RF2/PrfB on the glutamine residue of the universally conserved GGQ motif.</text>
</comment>
<sequence>MNYADWLACAETQLAGNKKTDPFINPKVDASLLLQFVTGRSRSSILAFSETVLSTQELSQLNELLQRRIKSEPMAYILGEQPFWSLNLKVSTDTLIPRADTECLVENALHCIEQRIASKAFTGQLDILDLGTGTGAIALALAQELRSISKNSFSFSVIGIDFLENAVSLARKNAKHNAIENVTFLQSHWFSNLKGQTFDLVVSNPPYIDERDPHLQLGDVRFEPQSALVAEQEGYADLQHIIVNALHYLKPEGWILLEHGWTQGEKVRSFFDVNFWHNVQTLADYNQNERVTLAQLKS</sequence>
<evidence type="ECO:0000256" key="2">
    <source>
        <dbReference type="ARBA" id="ARBA00022679"/>
    </source>
</evidence>
<dbReference type="Gene3D" id="1.10.8.10">
    <property type="entry name" value="DNA helicase RuvA subunit, C-terminal domain"/>
    <property type="match status" value="1"/>
</dbReference>
<dbReference type="InterPro" id="IPR004556">
    <property type="entry name" value="HemK-like"/>
</dbReference>
<dbReference type="EC" id="2.1.1.297" evidence="5"/>
<evidence type="ECO:0000313" key="8">
    <source>
        <dbReference type="EMBL" id="SUB24386.1"/>
    </source>
</evidence>
<accession>A0A379ARR7</accession>
<organism evidence="8 9">
    <name type="scientific">Avibacterium avium</name>
    <name type="common">Pasteurella avium</name>
    <dbReference type="NCBI Taxonomy" id="751"/>
    <lineage>
        <taxon>Bacteria</taxon>
        <taxon>Pseudomonadati</taxon>
        <taxon>Pseudomonadota</taxon>
        <taxon>Gammaproteobacteria</taxon>
        <taxon>Pasteurellales</taxon>
        <taxon>Pasteurellaceae</taxon>
        <taxon>Avibacterium</taxon>
    </lineage>
</organism>
<dbReference type="GO" id="GO:0003676">
    <property type="term" value="F:nucleic acid binding"/>
    <property type="evidence" value="ECO:0007669"/>
    <property type="project" value="InterPro"/>
</dbReference>
<feature type="domain" description="Methyltransferase" evidence="6">
    <location>
        <begin position="125"/>
        <end position="267"/>
    </location>
</feature>
<dbReference type="Proteomes" id="UP000255098">
    <property type="component" value="Unassembled WGS sequence"/>
</dbReference>
<reference evidence="8 9" key="1">
    <citation type="submission" date="2018-06" db="EMBL/GenBank/DDBJ databases">
        <authorList>
            <consortium name="Pathogen Informatics"/>
            <person name="Doyle S."/>
        </authorList>
    </citation>
    <scope>NUCLEOTIDE SEQUENCE [LARGE SCALE GENOMIC DNA]</scope>
    <source>
        <strain evidence="9">NCTC 11297</strain>
    </source>
</reference>
<evidence type="ECO:0000256" key="5">
    <source>
        <dbReference type="HAMAP-Rule" id="MF_02126"/>
    </source>
</evidence>
<feature type="binding site" evidence="5">
    <location>
        <begin position="204"/>
        <end position="207"/>
    </location>
    <ligand>
        <name>substrate</name>
    </ligand>
</feature>
<dbReference type="Pfam" id="PF13847">
    <property type="entry name" value="Methyltransf_31"/>
    <property type="match status" value="1"/>
</dbReference>
<dbReference type="SUPFAM" id="SSF53335">
    <property type="entry name" value="S-adenosyl-L-methionine-dependent methyltransferases"/>
    <property type="match status" value="1"/>
</dbReference>
<dbReference type="InterPro" id="IPR050320">
    <property type="entry name" value="N5-glutamine_MTase"/>
</dbReference>
<dbReference type="GO" id="GO:0032259">
    <property type="term" value="P:methylation"/>
    <property type="evidence" value="ECO:0007669"/>
    <property type="project" value="UniProtKB-KW"/>
</dbReference>
<keyword evidence="2 5" id="KW-0808">Transferase</keyword>
<keyword evidence="3 5" id="KW-0949">S-adenosyl-L-methionine</keyword>
<evidence type="ECO:0000259" key="6">
    <source>
        <dbReference type="Pfam" id="PF13847"/>
    </source>
</evidence>
<feature type="domain" description="Release factor glutamine methyltransferase N-terminal" evidence="7">
    <location>
        <begin position="6"/>
        <end position="79"/>
    </location>
</feature>
<dbReference type="InterPro" id="IPR029063">
    <property type="entry name" value="SAM-dependent_MTases_sf"/>
</dbReference>
<dbReference type="NCBIfam" id="TIGR03534">
    <property type="entry name" value="RF_mod_PrmC"/>
    <property type="match status" value="1"/>
</dbReference>
<evidence type="ECO:0000256" key="1">
    <source>
        <dbReference type="ARBA" id="ARBA00022603"/>
    </source>
</evidence>
<dbReference type="InterPro" id="IPR025714">
    <property type="entry name" value="Methyltranfer_dom"/>
</dbReference>
<dbReference type="InterPro" id="IPR040758">
    <property type="entry name" value="PrmC_N"/>
</dbReference>
<comment type="similarity">
    <text evidence="5">Belongs to the protein N5-glutamine methyltransferase family. PrmC subfamily.</text>
</comment>
<dbReference type="FunFam" id="3.40.50.150:FF:000053">
    <property type="entry name" value="Release factor glutamine methyltransferase"/>
    <property type="match status" value="1"/>
</dbReference>
<dbReference type="PANTHER" id="PTHR18895">
    <property type="entry name" value="HEMK METHYLTRANSFERASE"/>
    <property type="match status" value="1"/>
</dbReference>